<organism evidence="1 2">
    <name type="scientific">Rangifer tarandus platyrhynchus</name>
    <name type="common">Svalbard reindeer</name>
    <dbReference type="NCBI Taxonomy" id="3082113"/>
    <lineage>
        <taxon>Eukaryota</taxon>
        <taxon>Metazoa</taxon>
        <taxon>Chordata</taxon>
        <taxon>Craniata</taxon>
        <taxon>Vertebrata</taxon>
        <taxon>Euteleostomi</taxon>
        <taxon>Mammalia</taxon>
        <taxon>Eutheria</taxon>
        <taxon>Laurasiatheria</taxon>
        <taxon>Artiodactyla</taxon>
        <taxon>Ruminantia</taxon>
        <taxon>Pecora</taxon>
        <taxon>Cervidae</taxon>
        <taxon>Odocoileinae</taxon>
        <taxon>Rangifer</taxon>
    </lineage>
</organism>
<proteinExistence type="predicted"/>
<dbReference type="EMBL" id="OX596105">
    <property type="protein sequence ID" value="CAI9700533.1"/>
    <property type="molecule type" value="Genomic_DNA"/>
</dbReference>
<protein>
    <submittedName>
        <fullName evidence="1">Uncharacterized protein</fullName>
    </submittedName>
</protein>
<name>A0ACB0EJR1_RANTA</name>
<reference evidence="1" key="1">
    <citation type="submission" date="2023-05" db="EMBL/GenBank/DDBJ databases">
        <authorList>
            <consortium name="ELIXIR-Norway"/>
        </authorList>
    </citation>
    <scope>NUCLEOTIDE SEQUENCE</scope>
</reference>
<gene>
    <name evidence="1" type="ORF">MRATA1EN3_LOCUS11746</name>
</gene>
<evidence type="ECO:0000313" key="2">
    <source>
        <dbReference type="Proteomes" id="UP001162501"/>
    </source>
</evidence>
<sequence>MKTAASRHIYVFDLERTLDFMARFKLRILLPLHLVPTCSAFQDEELAGRRAGSGRLEGVKRATVTAAPPAAPGQPPQGGGHQSRLQALALSLVLPPAAPPVAGATQDSAFPPAWPLSLPKAGELRQKGVFPHPRWTPRPLEELKSWTPSKSLLPYVRPRILGPLWDGLGSQCPFTPRAASSSPRVPGEGPRQPRHCGDAKPERLRAGGGCVSPRFQLRTPDAPRGAGISSRSASPRQGVPRAGHCAAAATAFTTAGLPGVSLEPDPGAFQFTKSPLRPRVGPRAARPEPRREPREPRASGETPDPEGATPPLAPAGRSPSALCNPAPPPAPPPPAGSGAPLPGTCPPPPPSPARSAGRGPAAMPRLHPGRRAGSGVPGPRGHRRAGGEESATPGSGGGGDRVCSDHASGWDREGAARQQEHAAAAAAALAERAARGKGGGSGGRAAGKGGGAGRAAAGTAQARRTLAARSSGREESLHERDKASLLNPEPTALAQRPPHIMVWRKGPHPGALGQSEPGTGTQSRYESWRGDTGFPDGRSRFCSPRLPEWSPSSLERHLCTKGEGHREPLSIKADAPEGQAQGSLDTAARGHSEARAESQFKDAQDKSCPVTLGLCSALQQKTSPSTCLSGEPIMGAPAVLLAVALVTLLAPASGAPVRQQASRNKLLLVSFDGFRWNYDQDVDTPNLDAMALDGVKARYMTPAFITLTSPCHFTLVTGKYVENHGVVHNMFYNTSSKLKWPYHTTLGIEKWWDNGSLPIWITAQRQGLKTGSFFYPGGNVTYQGEAVTLSRKEGILHNYKDEVEWRANIDTVMKWFTDEGLDLVTLYFGEPDSTGHRYGPESQERKEIVMQVDRTIGYLRDSIRKSGLESSLNLLIVSDHGMTTVNKMASDLVELHKVSNFSFKDIEFELLDYGPNGMLLPKEGMLEKVYEALKDAHPRLHVYKKEFFPKSLHYANHSRVTPLLMYSDPGYVIHGRVNVQFNNGEHGFNNEFMDMKTIFRAVGPSFKKGLEVEPFESVHVYELMCKLLGIVPEANDGLLSTLLPILQETNDSVLSTQTPTLSPSLTTSPSGEAAAFASSQLPPHSGQNNGFLPGKRSSAEAGRAPQTKRDSASDRQVRRREALPSSQLGTCPSSVDPRAPPVPPAQPDEARAGPPPRARSRARRRPAGAGGGLGRAGCGCGARARGGPARGGGGALCAAGRARGGCGCAGSGGRRGRGGARGSMEELSSVGEQVFAAECILSKRLRKGKLEYLVKWRGWSSKHNSWEPEENILDPRLLLAFQKKEHEKEVQNRKRGKRPRGRPRKHTVMSSCSRHSKLKESDAPSKSKSSSSSSSSTSSSSSSEEEEDSDLDAKRGPRGRETHPVPQKKAQILVAKPELKDPIRKKRGRKPLPPEQKAARRPVSLAKVLKTARKDLGAPAGKLPPPLSAPVAGLAALKAHAKEACSGPSAMATPENLASLMKGMAGSPSRGGISWQSSIVHYMNRMSQSQAQAAGRLALRAPATGKCSLGLDLKMRTQKGELGISPPGSKVPKAPSGAVEQKTGSTGGPLHVHTGSKVLPGCLGPQPAPTQELSLQVLDLQSVKNGTPAGSMVARHAPATKGIPATNPATGKGAGGGPTGGSGTGLPTDASKGEKLASRAAAVPTPAGKRDCGKGSTASVQEGHPTSGEARKTAALSEMSTGEENSSSDSDPDSASLPRAGQNLSVSVQTTQDWKPTRSLIEHVFVTDVTANLITVTVKESPTSVGFFNLRHY</sequence>
<dbReference type="Proteomes" id="UP001162501">
    <property type="component" value="Chromosome 21"/>
</dbReference>
<accession>A0ACB0EJR1</accession>
<evidence type="ECO:0000313" key="1">
    <source>
        <dbReference type="EMBL" id="CAI9700533.1"/>
    </source>
</evidence>